<dbReference type="AlphaFoldDB" id="A0A0A9Y291"/>
<evidence type="ECO:0000313" key="5">
    <source>
        <dbReference type="EMBL" id="JAG25238.1"/>
    </source>
</evidence>
<dbReference type="Gene3D" id="1.20.1050.10">
    <property type="match status" value="1"/>
</dbReference>
<evidence type="ECO:0000313" key="6">
    <source>
        <dbReference type="EMBL" id="JAG60560.1"/>
    </source>
</evidence>
<dbReference type="PANTHER" id="PTHR43969">
    <property type="entry name" value="GLUTATHIONE S TRANSFERASE D10, ISOFORM A-RELATED"/>
    <property type="match status" value="1"/>
</dbReference>
<dbReference type="EMBL" id="GBHO01018366">
    <property type="protein sequence ID" value="JAG25238.1"/>
    <property type="molecule type" value="Transcribed_RNA"/>
</dbReference>
<dbReference type="SFLD" id="SFLDG00358">
    <property type="entry name" value="Main_(cytGST)"/>
    <property type="match status" value="1"/>
</dbReference>
<keyword evidence="2" id="KW-0732">Signal</keyword>
<dbReference type="EMBL" id="GBRD01005261">
    <property type="protein sequence ID" value="JAG60560.1"/>
    <property type="molecule type" value="Transcribed_RNA"/>
</dbReference>
<comment type="subunit">
    <text evidence="1">Homodimer.</text>
</comment>
<dbReference type="GO" id="GO:0004364">
    <property type="term" value="F:glutathione transferase activity"/>
    <property type="evidence" value="ECO:0007669"/>
    <property type="project" value="TreeGrafter"/>
</dbReference>
<evidence type="ECO:0000256" key="2">
    <source>
        <dbReference type="SAM" id="SignalP"/>
    </source>
</evidence>
<proteinExistence type="predicted"/>
<evidence type="ECO:0000259" key="3">
    <source>
        <dbReference type="PROSITE" id="PS50404"/>
    </source>
</evidence>
<feature type="chain" id="PRO_5015033942" evidence="2">
    <location>
        <begin position="21"/>
        <end position="259"/>
    </location>
</feature>
<dbReference type="InterPro" id="IPR010987">
    <property type="entry name" value="Glutathione-S-Trfase_C-like"/>
</dbReference>
<dbReference type="SUPFAM" id="SSF52833">
    <property type="entry name" value="Thioredoxin-like"/>
    <property type="match status" value="1"/>
</dbReference>
<dbReference type="GO" id="GO:0006749">
    <property type="term" value="P:glutathione metabolic process"/>
    <property type="evidence" value="ECO:0007669"/>
    <property type="project" value="TreeGrafter"/>
</dbReference>
<feature type="domain" description="GST C-terminal" evidence="4">
    <location>
        <begin position="130"/>
        <end position="245"/>
    </location>
</feature>
<dbReference type="Pfam" id="PF00043">
    <property type="entry name" value="GST_C"/>
    <property type="match status" value="1"/>
</dbReference>
<dbReference type="InterPro" id="IPR004045">
    <property type="entry name" value="Glutathione_S-Trfase_N"/>
</dbReference>
<organism evidence="5">
    <name type="scientific">Lygus hesperus</name>
    <name type="common">Western plant bug</name>
    <dbReference type="NCBI Taxonomy" id="30085"/>
    <lineage>
        <taxon>Eukaryota</taxon>
        <taxon>Metazoa</taxon>
        <taxon>Ecdysozoa</taxon>
        <taxon>Arthropoda</taxon>
        <taxon>Hexapoda</taxon>
        <taxon>Insecta</taxon>
        <taxon>Pterygota</taxon>
        <taxon>Neoptera</taxon>
        <taxon>Paraneoptera</taxon>
        <taxon>Hemiptera</taxon>
        <taxon>Heteroptera</taxon>
        <taxon>Panheteroptera</taxon>
        <taxon>Cimicomorpha</taxon>
        <taxon>Miridae</taxon>
        <taxon>Mirini</taxon>
        <taxon>Lygus</taxon>
    </lineage>
</organism>
<reference evidence="6" key="3">
    <citation type="submission" date="2014-09" db="EMBL/GenBank/DDBJ databases">
        <authorList>
            <person name="Magalhaes I.L.F."/>
            <person name="Oliveira U."/>
            <person name="Santos F.R."/>
            <person name="Vidigal T.H.D.A."/>
            <person name="Brescovit A.D."/>
            <person name="Santos A.J."/>
        </authorList>
    </citation>
    <scope>NUCLEOTIDE SEQUENCE</scope>
</reference>
<dbReference type="PROSITE" id="PS50404">
    <property type="entry name" value="GST_NTER"/>
    <property type="match status" value="1"/>
</dbReference>
<dbReference type="SUPFAM" id="SSF47616">
    <property type="entry name" value="GST C-terminal domain-like"/>
    <property type="match status" value="1"/>
</dbReference>
<dbReference type="InterPro" id="IPR040079">
    <property type="entry name" value="Glutathione_S-Trfase"/>
</dbReference>
<reference evidence="5" key="1">
    <citation type="journal article" date="2014" name="PLoS ONE">
        <title>Transcriptome-Based Identification of ABC Transporters in the Western Tarnished Plant Bug Lygus hesperus.</title>
        <authorList>
            <person name="Hull J.J."/>
            <person name="Chaney K."/>
            <person name="Geib S.M."/>
            <person name="Fabrick J.A."/>
            <person name="Brent C.S."/>
            <person name="Walsh D."/>
            <person name="Lavine L.C."/>
        </authorList>
    </citation>
    <scope>NUCLEOTIDE SEQUENCE</scope>
</reference>
<dbReference type="FunFam" id="3.40.30.10:FF:000034">
    <property type="entry name" value="glutathione S-transferase 1"/>
    <property type="match status" value="1"/>
</dbReference>
<dbReference type="InterPro" id="IPR036282">
    <property type="entry name" value="Glutathione-S-Trfase_C_sf"/>
</dbReference>
<dbReference type="SFLD" id="SFLDS00019">
    <property type="entry name" value="Glutathione_Transferase_(cytos"/>
    <property type="match status" value="1"/>
</dbReference>
<keyword evidence="5" id="KW-0808">Transferase</keyword>
<gene>
    <name evidence="5" type="primary">GstD1_1</name>
    <name evidence="5" type="ORF">CM83_48854</name>
</gene>
<name>A0A0A9Y291_LYGHE</name>
<dbReference type="InterPro" id="IPR036249">
    <property type="entry name" value="Thioredoxin-like_sf"/>
</dbReference>
<dbReference type="FunFam" id="1.20.1050.10:FF:000007">
    <property type="entry name" value="Glutathione S-transferase 1-1"/>
    <property type="match status" value="1"/>
</dbReference>
<protein>
    <submittedName>
        <fullName evidence="5">Glutathione S-transferase 1, isoform D</fullName>
    </submittedName>
</protein>
<dbReference type="PANTHER" id="PTHR43969:SF9">
    <property type="entry name" value="GLUTATHIONE S TRANSFERASE D10, ISOFORM A-RELATED"/>
    <property type="match status" value="1"/>
</dbReference>
<evidence type="ECO:0000256" key="1">
    <source>
        <dbReference type="ARBA" id="ARBA00011738"/>
    </source>
</evidence>
<dbReference type="CDD" id="cd03177">
    <property type="entry name" value="GST_C_Delta_Epsilon"/>
    <property type="match status" value="1"/>
</dbReference>
<sequence>MGRTIHILLLVALAAVGSQAWFLPKCPLRSTPKPAVDVTVKAKKPDLYYIPPSPPCRIIMMTVNVLGIDVNWKYVDLMKQEQLKPEFLKINPQHTVPAMNDTGFTLGESRAIQMYLAQKSPEGEKIYPKDIKKRAKIEEMLYFDVGRLYPQFLACYGVGTGDPSDANKKKFADSLGMLEEYIKRNNGWVATDKMTIADLSLLGTVTLTEAVGYDTSGFPKITEWLAKAKEAVPEYHANSQIGLDVWRGMYEAGLKPKST</sequence>
<dbReference type="SFLD" id="SFLDG01153">
    <property type="entry name" value="Main.4:_Theta-like"/>
    <property type="match status" value="1"/>
</dbReference>
<evidence type="ECO:0000259" key="4">
    <source>
        <dbReference type="PROSITE" id="PS50405"/>
    </source>
</evidence>
<dbReference type="InterPro" id="IPR004046">
    <property type="entry name" value="GST_C"/>
</dbReference>
<reference evidence="5" key="2">
    <citation type="submission" date="2014-07" db="EMBL/GenBank/DDBJ databases">
        <authorList>
            <person name="Hull J."/>
        </authorList>
    </citation>
    <scope>NUCLEOTIDE SEQUENCE</scope>
</reference>
<accession>A0A0A9Y291</accession>
<feature type="domain" description="GST N-terminal" evidence="3">
    <location>
        <begin position="43"/>
        <end position="124"/>
    </location>
</feature>
<dbReference type="CDD" id="cd03045">
    <property type="entry name" value="GST_N_Delta_Epsilon"/>
    <property type="match status" value="1"/>
</dbReference>
<dbReference type="Pfam" id="PF13417">
    <property type="entry name" value="GST_N_3"/>
    <property type="match status" value="1"/>
</dbReference>
<dbReference type="PROSITE" id="PS50405">
    <property type="entry name" value="GST_CTER"/>
    <property type="match status" value="1"/>
</dbReference>
<dbReference type="Gene3D" id="3.40.30.10">
    <property type="entry name" value="Glutaredoxin"/>
    <property type="match status" value="1"/>
</dbReference>
<feature type="signal peptide" evidence="2">
    <location>
        <begin position="1"/>
        <end position="20"/>
    </location>
</feature>